<reference evidence="1" key="1">
    <citation type="journal article" date="2015" name="Nature">
        <title>Complex archaea that bridge the gap between prokaryotes and eukaryotes.</title>
        <authorList>
            <person name="Spang A."/>
            <person name="Saw J.H."/>
            <person name="Jorgensen S.L."/>
            <person name="Zaremba-Niedzwiedzka K."/>
            <person name="Martijn J."/>
            <person name="Lind A.E."/>
            <person name="van Eijk R."/>
            <person name="Schleper C."/>
            <person name="Guy L."/>
            <person name="Ettema T.J."/>
        </authorList>
    </citation>
    <scope>NUCLEOTIDE SEQUENCE</scope>
</reference>
<dbReference type="SUPFAM" id="SSF53474">
    <property type="entry name" value="alpha/beta-Hydrolases"/>
    <property type="match status" value="1"/>
</dbReference>
<dbReference type="EMBL" id="LAZR01000386">
    <property type="protein sequence ID" value="KKN71310.1"/>
    <property type="molecule type" value="Genomic_DNA"/>
</dbReference>
<comment type="caution">
    <text evidence="1">The sequence shown here is derived from an EMBL/GenBank/DDBJ whole genome shotgun (WGS) entry which is preliminary data.</text>
</comment>
<protein>
    <recommendedName>
        <fullName evidence="2">Phospholipase/carboxylesterase/thioesterase domain-containing protein</fullName>
    </recommendedName>
</protein>
<dbReference type="InterPro" id="IPR029058">
    <property type="entry name" value="AB_hydrolase_fold"/>
</dbReference>
<name>A0A0F9SQL6_9ZZZZ</name>
<organism evidence="1">
    <name type="scientific">marine sediment metagenome</name>
    <dbReference type="NCBI Taxonomy" id="412755"/>
    <lineage>
        <taxon>unclassified sequences</taxon>
        <taxon>metagenomes</taxon>
        <taxon>ecological metagenomes</taxon>
    </lineage>
</organism>
<dbReference type="Gene3D" id="3.40.50.1820">
    <property type="entry name" value="alpha/beta hydrolase"/>
    <property type="match status" value="1"/>
</dbReference>
<gene>
    <name evidence="1" type="ORF">LCGC14_0422200</name>
</gene>
<evidence type="ECO:0008006" key="2">
    <source>
        <dbReference type="Google" id="ProtNLM"/>
    </source>
</evidence>
<proteinExistence type="predicted"/>
<accession>A0A0F9SQL6</accession>
<sequence>MLLVTVALLVLLLTSADTPPAEQTRGRYTQALDQLYLNMPSIIGCNTSLTIESMLNSSPRSVKQWGRNLEQEFSFIIDEPKNKYTLLTADYTSRFIRLAVLSKIAVPHSATRESKKPLVVFIHGLATNPDRAFEGPRLDYLNNIGHRLASNDFIVVVPFIYNDLRWNSLANSLYPVLELNVAAIQASIDLMLHEFPVDEDKIVLYGISEGADIARRVASLDERIDLVVLNGRHNDPTGFLLDQGIDTANIDPTAFSDKDPCSSSILAEYKEIKVPIILEYGGDDQQDFNLEKTVELLGEKDLEVVRYKGGHAINPDNETINLIKKRLGQ</sequence>
<dbReference type="AlphaFoldDB" id="A0A0F9SQL6"/>
<evidence type="ECO:0000313" key="1">
    <source>
        <dbReference type="EMBL" id="KKN71310.1"/>
    </source>
</evidence>